<feature type="compositionally biased region" description="Basic residues" evidence="1">
    <location>
        <begin position="181"/>
        <end position="191"/>
    </location>
</feature>
<reference evidence="3" key="1">
    <citation type="submission" date="2024-04" db="EMBL/GenBank/DDBJ databases">
        <title>Salinicola lusitanus LLJ914,a marine bacterium isolated from the Okinawa Trough.</title>
        <authorList>
            <person name="Li J."/>
        </authorList>
    </citation>
    <scope>NUCLEOTIDE SEQUENCE [LARGE SCALE GENOMIC DNA]</scope>
</reference>
<evidence type="ECO:0000256" key="1">
    <source>
        <dbReference type="SAM" id="MobiDB-lite"/>
    </source>
</evidence>
<accession>A0AAW0NDJ7</accession>
<protein>
    <submittedName>
        <fullName evidence="2">Uncharacterized protein</fullName>
    </submittedName>
</protein>
<keyword evidence="3" id="KW-1185">Reference proteome</keyword>
<sequence length="191" mass="20213">MLSSPTHSPPQDSGLQVGSGGAPQRSMLEKFRLINPRAGSRVSPSVVEMALQEEDDLSEYGDEGVTPTSTAPAKQPPQKTQTSSIAPPSKTSSTSYSKSNRTTSKDKEDKSKSTKTSKESSSSPKEETSSETSKKNSKIGSFIPKGGKTSSAKKETSTSTSPSSGIPKPGLKAHPPPQTSRRTKRKPKPKP</sequence>
<gene>
    <name evidence="2" type="ORF">WMY93_019218</name>
</gene>
<feature type="region of interest" description="Disordered" evidence="1">
    <location>
        <begin position="1"/>
        <end position="191"/>
    </location>
</feature>
<feature type="compositionally biased region" description="Low complexity" evidence="1">
    <location>
        <begin position="157"/>
        <end position="170"/>
    </location>
</feature>
<feature type="compositionally biased region" description="Acidic residues" evidence="1">
    <location>
        <begin position="51"/>
        <end position="62"/>
    </location>
</feature>
<feature type="compositionally biased region" description="Polar residues" evidence="1">
    <location>
        <begin position="66"/>
        <end position="86"/>
    </location>
</feature>
<feature type="compositionally biased region" description="Low complexity" evidence="1">
    <location>
        <begin position="89"/>
        <end position="102"/>
    </location>
</feature>
<comment type="caution">
    <text evidence="2">The sequence shown here is derived from an EMBL/GenBank/DDBJ whole genome shotgun (WGS) entry which is preliminary data.</text>
</comment>
<feature type="compositionally biased region" description="Polar residues" evidence="1">
    <location>
        <begin position="1"/>
        <end position="16"/>
    </location>
</feature>
<dbReference type="EMBL" id="JBBPFD010000014">
    <property type="protein sequence ID" value="KAK7898365.1"/>
    <property type="molecule type" value="Genomic_DNA"/>
</dbReference>
<evidence type="ECO:0000313" key="2">
    <source>
        <dbReference type="EMBL" id="KAK7898365.1"/>
    </source>
</evidence>
<dbReference type="Proteomes" id="UP001460270">
    <property type="component" value="Unassembled WGS sequence"/>
</dbReference>
<feature type="compositionally biased region" description="Basic and acidic residues" evidence="1">
    <location>
        <begin position="103"/>
        <end position="134"/>
    </location>
</feature>
<proteinExistence type="predicted"/>
<name>A0AAW0NDJ7_9GOBI</name>
<evidence type="ECO:0000313" key="3">
    <source>
        <dbReference type="Proteomes" id="UP001460270"/>
    </source>
</evidence>
<organism evidence="2 3">
    <name type="scientific">Mugilogobius chulae</name>
    <name type="common">yellowstripe goby</name>
    <dbReference type="NCBI Taxonomy" id="88201"/>
    <lineage>
        <taxon>Eukaryota</taxon>
        <taxon>Metazoa</taxon>
        <taxon>Chordata</taxon>
        <taxon>Craniata</taxon>
        <taxon>Vertebrata</taxon>
        <taxon>Euteleostomi</taxon>
        <taxon>Actinopterygii</taxon>
        <taxon>Neopterygii</taxon>
        <taxon>Teleostei</taxon>
        <taxon>Neoteleostei</taxon>
        <taxon>Acanthomorphata</taxon>
        <taxon>Gobiaria</taxon>
        <taxon>Gobiiformes</taxon>
        <taxon>Gobioidei</taxon>
        <taxon>Gobiidae</taxon>
        <taxon>Gobionellinae</taxon>
        <taxon>Mugilogobius</taxon>
    </lineage>
</organism>
<dbReference type="AlphaFoldDB" id="A0AAW0NDJ7"/>